<dbReference type="EMBL" id="CP058561">
    <property type="protein sequence ID" value="QUH28795.1"/>
    <property type="molecule type" value="Genomic_DNA"/>
</dbReference>
<dbReference type="AlphaFoldDB" id="A0A8J8SBV4"/>
<protein>
    <submittedName>
        <fullName evidence="2">Uncharacterized protein</fullName>
    </submittedName>
</protein>
<evidence type="ECO:0000313" key="2">
    <source>
        <dbReference type="EMBL" id="QUH28795.1"/>
    </source>
</evidence>
<feature type="compositionally biased region" description="Basic and acidic residues" evidence="1">
    <location>
        <begin position="32"/>
        <end position="43"/>
    </location>
</feature>
<dbReference type="KEGG" id="vgu:HYG85_07665"/>
<accession>A0A8J8SBV4</accession>
<feature type="region of interest" description="Disordered" evidence="1">
    <location>
        <begin position="32"/>
        <end position="54"/>
    </location>
</feature>
<proteinExistence type="predicted"/>
<feature type="compositionally biased region" description="Basic residues" evidence="1">
    <location>
        <begin position="44"/>
        <end position="54"/>
    </location>
</feature>
<dbReference type="RefSeq" id="WP_212693002.1">
    <property type="nucleotide sequence ID" value="NZ_CP058561.1"/>
</dbReference>
<keyword evidence="3" id="KW-1185">Reference proteome</keyword>
<evidence type="ECO:0000256" key="1">
    <source>
        <dbReference type="SAM" id="MobiDB-lite"/>
    </source>
</evidence>
<name>A0A8J8SBV4_9FIRM</name>
<gene>
    <name evidence="2" type="ORF">HYG85_07665</name>
</gene>
<dbReference type="Proteomes" id="UP000677305">
    <property type="component" value="Chromosome"/>
</dbReference>
<sequence>MNNNKNLLKTRDKSNSEIRKIFPKDGDDIGIVDGEHIGSTEKKYTKRSKLSHNN</sequence>
<evidence type="ECO:0000313" key="3">
    <source>
        <dbReference type="Proteomes" id="UP000677305"/>
    </source>
</evidence>
<reference evidence="2 3" key="1">
    <citation type="submission" date="2020-07" db="EMBL/GenBank/DDBJ databases">
        <title>Vallitalea guaymasensis genome.</title>
        <authorList>
            <person name="Postec A."/>
        </authorList>
    </citation>
    <scope>NUCLEOTIDE SEQUENCE [LARGE SCALE GENOMIC DNA]</scope>
    <source>
        <strain evidence="2 3">Ra1766G1</strain>
    </source>
</reference>
<organism evidence="2 3">
    <name type="scientific">Vallitalea guaymasensis</name>
    <dbReference type="NCBI Taxonomy" id="1185412"/>
    <lineage>
        <taxon>Bacteria</taxon>
        <taxon>Bacillati</taxon>
        <taxon>Bacillota</taxon>
        <taxon>Clostridia</taxon>
        <taxon>Lachnospirales</taxon>
        <taxon>Vallitaleaceae</taxon>
        <taxon>Vallitalea</taxon>
    </lineage>
</organism>